<feature type="signal peptide" evidence="1">
    <location>
        <begin position="1"/>
        <end position="20"/>
    </location>
</feature>
<dbReference type="OrthoDB" id="7433250at2"/>
<evidence type="ECO:0000313" key="3">
    <source>
        <dbReference type="Proteomes" id="UP000309389"/>
    </source>
</evidence>
<keyword evidence="3" id="KW-1185">Reference proteome</keyword>
<dbReference type="Proteomes" id="UP000309389">
    <property type="component" value="Unassembled WGS sequence"/>
</dbReference>
<gene>
    <name evidence="2" type="ORF">E5222_14990</name>
</gene>
<dbReference type="EMBL" id="SSHH01000004">
    <property type="protein sequence ID" value="TIX49032.1"/>
    <property type="molecule type" value="Genomic_DNA"/>
</dbReference>
<keyword evidence="1" id="KW-0732">Signal</keyword>
<dbReference type="AlphaFoldDB" id="A0A4T3F101"/>
<proteinExistence type="predicted"/>
<accession>A0A4T3F101</accession>
<evidence type="ECO:0000313" key="2">
    <source>
        <dbReference type="EMBL" id="TIX49032.1"/>
    </source>
</evidence>
<feature type="chain" id="PRO_5020467545" evidence="1">
    <location>
        <begin position="21"/>
        <end position="131"/>
    </location>
</feature>
<sequence length="131" mass="14343">MFLALASLAFAQLAAPQAAADEVTRINGQCLYPEQVRQRAQDTVLLTCNEARIEPGAIAFGLRSWESEVRFEGPVQGDKMTVERIQRPSHSPEDARGLCQFFYTNGELSTIACTAMVGAQSYAANFVVSRI</sequence>
<protein>
    <submittedName>
        <fullName evidence="2">Uncharacterized protein</fullName>
    </submittedName>
</protein>
<organism evidence="2 3">
    <name type="scientific">Alteraurantiacibacter aquimixticola</name>
    <dbReference type="NCBI Taxonomy" id="2489173"/>
    <lineage>
        <taxon>Bacteria</taxon>
        <taxon>Pseudomonadati</taxon>
        <taxon>Pseudomonadota</taxon>
        <taxon>Alphaproteobacteria</taxon>
        <taxon>Sphingomonadales</taxon>
        <taxon>Erythrobacteraceae</taxon>
        <taxon>Alteraurantiacibacter</taxon>
    </lineage>
</organism>
<dbReference type="RefSeq" id="WP_136694607.1">
    <property type="nucleotide sequence ID" value="NZ_SSHH01000004.1"/>
</dbReference>
<reference evidence="2 3" key="1">
    <citation type="submission" date="2019-04" db="EMBL/GenBank/DDBJ databases">
        <title>Altererythrobacter aquimixticola sp. nov., isolated from sediment of junction between the ocean and a freshwater spring.</title>
        <authorList>
            <person name="Yoon J.-H."/>
        </authorList>
    </citation>
    <scope>NUCLEOTIDE SEQUENCE [LARGE SCALE GENOMIC DNA]</scope>
    <source>
        <strain evidence="2 3">SSKS-13</strain>
    </source>
</reference>
<evidence type="ECO:0000256" key="1">
    <source>
        <dbReference type="SAM" id="SignalP"/>
    </source>
</evidence>
<comment type="caution">
    <text evidence="2">The sequence shown here is derived from an EMBL/GenBank/DDBJ whole genome shotgun (WGS) entry which is preliminary data.</text>
</comment>
<name>A0A4T3F101_9SPHN</name>